<accession>A0A0F9KQA8</accession>
<reference evidence="1" key="1">
    <citation type="journal article" date="2015" name="Nature">
        <title>Complex archaea that bridge the gap between prokaryotes and eukaryotes.</title>
        <authorList>
            <person name="Spang A."/>
            <person name="Saw J.H."/>
            <person name="Jorgensen S.L."/>
            <person name="Zaremba-Niedzwiedzka K."/>
            <person name="Martijn J."/>
            <person name="Lind A.E."/>
            <person name="van Eijk R."/>
            <person name="Schleper C."/>
            <person name="Guy L."/>
            <person name="Ettema T.J."/>
        </authorList>
    </citation>
    <scope>NUCLEOTIDE SEQUENCE</scope>
</reference>
<comment type="caution">
    <text evidence="1">The sequence shown here is derived from an EMBL/GenBank/DDBJ whole genome shotgun (WGS) entry which is preliminary data.</text>
</comment>
<evidence type="ECO:0008006" key="2">
    <source>
        <dbReference type="Google" id="ProtNLM"/>
    </source>
</evidence>
<evidence type="ECO:0000313" key="1">
    <source>
        <dbReference type="EMBL" id="KKM24258.1"/>
    </source>
</evidence>
<dbReference type="AlphaFoldDB" id="A0A0F9KQA8"/>
<protein>
    <recommendedName>
        <fullName evidence="2">CHRD domain-containing protein</fullName>
    </recommendedName>
</protein>
<name>A0A0F9KQA8_9ZZZZ</name>
<dbReference type="PROSITE" id="PS51257">
    <property type="entry name" value="PROKAR_LIPOPROTEIN"/>
    <property type="match status" value="1"/>
</dbReference>
<organism evidence="1">
    <name type="scientific">marine sediment metagenome</name>
    <dbReference type="NCBI Taxonomy" id="412755"/>
    <lineage>
        <taxon>unclassified sequences</taxon>
        <taxon>metagenomes</taxon>
        <taxon>ecological metagenomes</taxon>
    </lineage>
</organism>
<gene>
    <name evidence="1" type="ORF">LCGC14_1606900</name>
</gene>
<dbReference type="EMBL" id="LAZR01012959">
    <property type="protein sequence ID" value="KKM24258.1"/>
    <property type="molecule type" value="Genomic_DNA"/>
</dbReference>
<sequence>MNLKYENNMKKYIQSILLLAVAFIMFSCEQERLDPILTTADGGGTLNEFVAYDIASTDPTGSNVYGRVVFYKTTLEQTLVQISLYNTVDNLMHPALVLEGPAGTATATLLALDDIDGNTGEFSSSKFFVITDTAFYDSLEGESASLDANVSIFLSADDNTIVASGDIGINAMPITTD</sequence>
<proteinExistence type="predicted"/>